<keyword evidence="1" id="KW-1185">Reference proteome</keyword>
<sequence length="92" mass="10436">MEYISLYALKICPRAYVKYRYARIVSAEEHQPRVKSSLTVLMTSITVWTNHMACEYGKCAAPALILRHTSTHVSSEFKSVASVRGLFTILHC</sequence>
<dbReference type="WBParaSite" id="Hba_07509">
    <property type="protein sequence ID" value="Hba_07509"/>
    <property type="gene ID" value="Hba_07509"/>
</dbReference>
<protein>
    <submittedName>
        <fullName evidence="2">Uncharacterized protein</fullName>
    </submittedName>
</protein>
<evidence type="ECO:0000313" key="2">
    <source>
        <dbReference type="WBParaSite" id="Hba_07509"/>
    </source>
</evidence>
<name>A0A1I7WQZ2_HETBA</name>
<dbReference type="AlphaFoldDB" id="A0A1I7WQZ2"/>
<dbReference type="Proteomes" id="UP000095283">
    <property type="component" value="Unplaced"/>
</dbReference>
<proteinExistence type="predicted"/>
<organism evidence="1 2">
    <name type="scientific">Heterorhabditis bacteriophora</name>
    <name type="common">Entomopathogenic nematode worm</name>
    <dbReference type="NCBI Taxonomy" id="37862"/>
    <lineage>
        <taxon>Eukaryota</taxon>
        <taxon>Metazoa</taxon>
        <taxon>Ecdysozoa</taxon>
        <taxon>Nematoda</taxon>
        <taxon>Chromadorea</taxon>
        <taxon>Rhabditida</taxon>
        <taxon>Rhabditina</taxon>
        <taxon>Rhabditomorpha</taxon>
        <taxon>Strongyloidea</taxon>
        <taxon>Heterorhabditidae</taxon>
        <taxon>Heterorhabditis</taxon>
    </lineage>
</organism>
<evidence type="ECO:0000313" key="1">
    <source>
        <dbReference type="Proteomes" id="UP000095283"/>
    </source>
</evidence>
<reference evidence="2" key="1">
    <citation type="submission" date="2016-11" db="UniProtKB">
        <authorList>
            <consortium name="WormBaseParasite"/>
        </authorList>
    </citation>
    <scope>IDENTIFICATION</scope>
</reference>
<accession>A0A1I7WQZ2</accession>